<name>R7TJG4_CAPTE</name>
<dbReference type="PRINTS" id="PR00237">
    <property type="entry name" value="GPCRRHODOPSN"/>
</dbReference>
<evidence type="ECO:0000256" key="3">
    <source>
        <dbReference type="ARBA" id="ARBA00022692"/>
    </source>
</evidence>
<evidence type="ECO:0000256" key="9">
    <source>
        <dbReference type="ARBA" id="ARBA00023224"/>
    </source>
</evidence>
<keyword evidence="5" id="KW-0297">G-protein coupled receptor</keyword>
<comment type="subcellular location">
    <subcellularLocation>
        <location evidence="1">Cell membrane</location>
        <topology evidence="1">Multi-pass membrane protein</topology>
    </subcellularLocation>
</comment>
<evidence type="ECO:0000313" key="14">
    <source>
        <dbReference type="EnsemblMetazoa" id="CapteP185892"/>
    </source>
</evidence>
<feature type="transmembrane region" description="Helical" evidence="11">
    <location>
        <begin position="234"/>
        <end position="253"/>
    </location>
</feature>
<feature type="transmembrane region" description="Helical" evidence="11">
    <location>
        <begin position="100"/>
        <end position="120"/>
    </location>
</feature>
<evidence type="ECO:0000313" key="15">
    <source>
        <dbReference type="Proteomes" id="UP000014760"/>
    </source>
</evidence>
<feature type="transmembrane region" description="Helical" evidence="11">
    <location>
        <begin position="58"/>
        <end position="80"/>
    </location>
</feature>
<dbReference type="HOGENOM" id="CLU_063530_0_0_1"/>
<dbReference type="InterPro" id="IPR017452">
    <property type="entry name" value="GPCR_Rhodpsn_7TM"/>
</dbReference>
<keyword evidence="6 11" id="KW-0472">Membrane</keyword>
<feature type="region of interest" description="Disordered" evidence="10">
    <location>
        <begin position="1"/>
        <end position="21"/>
    </location>
</feature>
<evidence type="ECO:0000256" key="11">
    <source>
        <dbReference type="SAM" id="Phobius"/>
    </source>
</evidence>
<dbReference type="GO" id="GO:0005886">
    <property type="term" value="C:plasma membrane"/>
    <property type="evidence" value="ECO:0007669"/>
    <property type="project" value="UniProtKB-SubCell"/>
</dbReference>
<feature type="transmembrane region" description="Helical" evidence="11">
    <location>
        <begin position="273"/>
        <end position="292"/>
    </location>
</feature>
<reference evidence="13 15" key="2">
    <citation type="journal article" date="2013" name="Nature">
        <title>Insights into bilaterian evolution from three spiralian genomes.</title>
        <authorList>
            <person name="Simakov O."/>
            <person name="Marletaz F."/>
            <person name="Cho S.J."/>
            <person name="Edsinger-Gonzales E."/>
            <person name="Havlak P."/>
            <person name="Hellsten U."/>
            <person name="Kuo D.H."/>
            <person name="Larsson T."/>
            <person name="Lv J."/>
            <person name="Arendt D."/>
            <person name="Savage R."/>
            <person name="Osoegawa K."/>
            <person name="de Jong P."/>
            <person name="Grimwood J."/>
            <person name="Chapman J.A."/>
            <person name="Shapiro H."/>
            <person name="Aerts A."/>
            <person name="Otillar R.P."/>
            <person name="Terry A.Y."/>
            <person name="Boore J.L."/>
            <person name="Grigoriev I.V."/>
            <person name="Lindberg D.R."/>
            <person name="Seaver E.C."/>
            <person name="Weisblat D.A."/>
            <person name="Putnam N.H."/>
            <person name="Rokhsar D.S."/>
        </authorList>
    </citation>
    <scope>NUCLEOTIDE SEQUENCE</scope>
    <source>
        <strain evidence="13 15">I ESC-2004</strain>
    </source>
</reference>
<evidence type="ECO:0000256" key="4">
    <source>
        <dbReference type="ARBA" id="ARBA00022989"/>
    </source>
</evidence>
<feature type="domain" description="G-protein coupled receptors family 1 profile" evidence="12">
    <location>
        <begin position="36"/>
        <end position="289"/>
    </location>
</feature>
<dbReference type="OrthoDB" id="5967704at2759"/>
<evidence type="ECO:0000256" key="6">
    <source>
        <dbReference type="ARBA" id="ARBA00023136"/>
    </source>
</evidence>
<evidence type="ECO:0000256" key="1">
    <source>
        <dbReference type="ARBA" id="ARBA00004651"/>
    </source>
</evidence>
<dbReference type="PANTHER" id="PTHR24246:SF27">
    <property type="entry name" value="ADENOSINE RECEPTOR, ISOFORM A"/>
    <property type="match status" value="1"/>
</dbReference>
<feature type="transmembrane region" description="Helical" evidence="11">
    <location>
        <begin position="28"/>
        <end position="51"/>
    </location>
</feature>
<keyword evidence="2" id="KW-1003">Cell membrane</keyword>
<dbReference type="EMBL" id="KB310391">
    <property type="protein sequence ID" value="ELT91691.1"/>
    <property type="molecule type" value="Genomic_DNA"/>
</dbReference>
<dbReference type="Proteomes" id="UP000014760">
    <property type="component" value="Unassembled WGS sequence"/>
</dbReference>
<evidence type="ECO:0000259" key="12">
    <source>
        <dbReference type="PROSITE" id="PS50262"/>
    </source>
</evidence>
<dbReference type="Gene3D" id="1.20.1070.10">
    <property type="entry name" value="Rhodopsin 7-helix transmembrane proteins"/>
    <property type="match status" value="1"/>
</dbReference>
<evidence type="ECO:0000256" key="2">
    <source>
        <dbReference type="ARBA" id="ARBA00022475"/>
    </source>
</evidence>
<dbReference type="SUPFAM" id="SSF81321">
    <property type="entry name" value="Family A G protein-coupled receptor-like"/>
    <property type="match status" value="1"/>
</dbReference>
<feature type="compositionally biased region" description="Polar residues" evidence="10">
    <location>
        <begin position="1"/>
        <end position="14"/>
    </location>
</feature>
<dbReference type="PROSITE" id="PS50262">
    <property type="entry name" value="G_PROTEIN_RECEP_F1_2"/>
    <property type="match status" value="1"/>
</dbReference>
<keyword evidence="3 11" id="KW-0812">Transmembrane</keyword>
<organism evidence="13">
    <name type="scientific">Capitella teleta</name>
    <name type="common">Polychaete worm</name>
    <dbReference type="NCBI Taxonomy" id="283909"/>
    <lineage>
        <taxon>Eukaryota</taxon>
        <taxon>Metazoa</taxon>
        <taxon>Spiralia</taxon>
        <taxon>Lophotrochozoa</taxon>
        <taxon>Annelida</taxon>
        <taxon>Polychaeta</taxon>
        <taxon>Sedentaria</taxon>
        <taxon>Scolecida</taxon>
        <taxon>Capitellidae</taxon>
        <taxon>Capitella</taxon>
    </lineage>
</organism>
<evidence type="ECO:0000256" key="8">
    <source>
        <dbReference type="ARBA" id="ARBA00023180"/>
    </source>
</evidence>
<accession>R7TJG4</accession>
<dbReference type="Pfam" id="PF00001">
    <property type="entry name" value="7tm_1"/>
    <property type="match status" value="1"/>
</dbReference>
<feature type="transmembrane region" description="Helical" evidence="11">
    <location>
        <begin position="141"/>
        <end position="162"/>
    </location>
</feature>
<keyword evidence="7" id="KW-0675">Receptor</keyword>
<reference evidence="15" key="1">
    <citation type="submission" date="2012-12" db="EMBL/GenBank/DDBJ databases">
        <authorList>
            <person name="Hellsten U."/>
            <person name="Grimwood J."/>
            <person name="Chapman J.A."/>
            <person name="Shapiro H."/>
            <person name="Aerts A."/>
            <person name="Otillar R.P."/>
            <person name="Terry A.Y."/>
            <person name="Boore J.L."/>
            <person name="Simakov O."/>
            <person name="Marletaz F."/>
            <person name="Cho S.-J."/>
            <person name="Edsinger-Gonzales E."/>
            <person name="Havlak P."/>
            <person name="Kuo D.-H."/>
            <person name="Larsson T."/>
            <person name="Lv J."/>
            <person name="Arendt D."/>
            <person name="Savage R."/>
            <person name="Osoegawa K."/>
            <person name="de Jong P."/>
            <person name="Lindberg D.R."/>
            <person name="Seaver E.C."/>
            <person name="Weisblat D.A."/>
            <person name="Putnam N.H."/>
            <person name="Grigoriev I.V."/>
            <person name="Rokhsar D.S."/>
        </authorList>
    </citation>
    <scope>NUCLEOTIDE SEQUENCE</scope>
    <source>
        <strain evidence="15">I ESC-2004</strain>
    </source>
</reference>
<dbReference type="AlphaFoldDB" id="R7TJG4"/>
<evidence type="ECO:0000256" key="10">
    <source>
        <dbReference type="SAM" id="MobiDB-lite"/>
    </source>
</evidence>
<dbReference type="STRING" id="283909.R7TJG4"/>
<reference evidence="14" key="3">
    <citation type="submission" date="2015-06" db="UniProtKB">
        <authorList>
            <consortium name="EnsemblMetazoa"/>
        </authorList>
    </citation>
    <scope>IDENTIFICATION</scope>
</reference>
<feature type="transmembrane region" description="Helical" evidence="11">
    <location>
        <begin position="188"/>
        <end position="213"/>
    </location>
</feature>
<keyword evidence="15" id="KW-1185">Reference proteome</keyword>
<dbReference type="GO" id="GO:0004930">
    <property type="term" value="F:G protein-coupled receptor activity"/>
    <property type="evidence" value="ECO:0007669"/>
    <property type="project" value="UniProtKB-KW"/>
</dbReference>
<proteinExistence type="predicted"/>
<keyword evidence="9" id="KW-0807">Transducer</keyword>
<sequence length="328" mass="36215">MSATTERSLAANPSHNDEPPERSDIEQAIKFIVLFCSLLTIMVNPFTITAVMTMKRRAINTFIISLCGADFITGMSTFLLKVNELFVKASESAAVVSWTAISLTSISFFTSMSSAFLIGLDRALAILRPNEYRTGATFNRGLKATLLVWFLNVSLIIVPLAVKVAYLEGPLPLALIPSQMFEKEFVDYVTAPLVGIWMIGNIVLYIVIMIAFAKVSKKTNSTSAEKRTRRLTKMSLIVLGALIVGNLPVTIMVSVPIPSEPAAMRRFKVTHDIFLIIMLIPTFVNNFIYAWNQPDFRQAYSRILFCRKSGAINPDTSNSGTVATDHTG</sequence>
<evidence type="ECO:0000313" key="13">
    <source>
        <dbReference type="EMBL" id="ELT91691.1"/>
    </source>
</evidence>
<keyword evidence="4 11" id="KW-1133">Transmembrane helix</keyword>
<keyword evidence="8" id="KW-0325">Glycoprotein</keyword>
<dbReference type="EnsemblMetazoa" id="CapteT185892">
    <property type="protein sequence ID" value="CapteP185892"/>
    <property type="gene ID" value="CapteG185892"/>
</dbReference>
<dbReference type="CDD" id="cd00637">
    <property type="entry name" value="7tm_classA_rhodopsin-like"/>
    <property type="match status" value="1"/>
</dbReference>
<dbReference type="EMBL" id="AMQN01002914">
    <property type="status" value="NOT_ANNOTATED_CDS"/>
    <property type="molecule type" value="Genomic_DNA"/>
</dbReference>
<gene>
    <name evidence="13" type="ORF">CAPTEDRAFT_185892</name>
</gene>
<protein>
    <recommendedName>
        <fullName evidence="12">G-protein coupled receptors family 1 profile domain-containing protein</fullName>
    </recommendedName>
</protein>
<dbReference type="InterPro" id="IPR000276">
    <property type="entry name" value="GPCR_Rhodpsn"/>
</dbReference>
<dbReference type="PANTHER" id="PTHR24246">
    <property type="entry name" value="OLFACTORY RECEPTOR AND ADENOSINE RECEPTOR"/>
    <property type="match status" value="1"/>
</dbReference>
<evidence type="ECO:0000256" key="7">
    <source>
        <dbReference type="ARBA" id="ARBA00023170"/>
    </source>
</evidence>
<evidence type="ECO:0000256" key="5">
    <source>
        <dbReference type="ARBA" id="ARBA00023040"/>
    </source>
</evidence>